<keyword evidence="1" id="KW-1133">Transmembrane helix</keyword>
<name>D7KBY6_ARALL</name>
<organism evidence="4">
    <name type="scientific">Arabidopsis lyrata subsp. lyrata</name>
    <name type="common">Lyre-leaved rock-cress</name>
    <dbReference type="NCBI Taxonomy" id="81972"/>
    <lineage>
        <taxon>Eukaryota</taxon>
        <taxon>Viridiplantae</taxon>
        <taxon>Streptophyta</taxon>
        <taxon>Embryophyta</taxon>
        <taxon>Tracheophyta</taxon>
        <taxon>Spermatophyta</taxon>
        <taxon>Magnoliopsida</taxon>
        <taxon>eudicotyledons</taxon>
        <taxon>Gunneridae</taxon>
        <taxon>Pentapetalae</taxon>
        <taxon>rosids</taxon>
        <taxon>malvids</taxon>
        <taxon>Brassicales</taxon>
        <taxon>Brassicaceae</taxon>
        <taxon>Camelineae</taxon>
        <taxon>Arabidopsis</taxon>
    </lineage>
</organism>
<dbReference type="EMBL" id="GL348713">
    <property type="protein sequence ID" value="EFH67655.1"/>
    <property type="molecule type" value="Genomic_DNA"/>
</dbReference>
<reference evidence="4" key="1">
    <citation type="journal article" date="2011" name="Nat. Genet.">
        <title>The Arabidopsis lyrata genome sequence and the basis of rapid genome size change.</title>
        <authorList>
            <person name="Hu T.T."/>
            <person name="Pattyn P."/>
            <person name="Bakker E.G."/>
            <person name="Cao J."/>
            <person name="Cheng J.-F."/>
            <person name="Clark R.M."/>
            <person name="Fahlgren N."/>
            <person name="Fawcett J.A."/>
            <person name="Grimwood J."/>
            <person name="Gundlach H."/>
            <person name="Haberer G."/>
            <person name="Hollister J.D."/>
            <person name="Ossowski S."/>
            <person name="Ottilar R.P."/>
            <person name="Salamov A.A."/>
            <person name="Schneeberger K."/>
            <person name="Spannagl M."/>
            <person name="Wang X."/>
            <person name="Yang L."/>
            <person name="Nasrallah M.E."/>
            <person name="Bergelson J."/>
            <person name="Carrington J.C."/>
            <person name="Gaut B.S."/>
            <person name="Schmutz J."/>
            <person name="Mayer K.F.X."/>
            <person name="Van de Peer Y."/>
            <person name="Grigoriev I.V."/>
            <person name="Nordborg M."/>
            <person name="Weigel D."/>
            <person name="Guo Y.-L."/>
        </authorList>
    </citation>
    <scope>NUCLEOTIDE SEQUENCE [LARGE SCALE GENOMIC DNA]</scope>
    <source>
        <strain evidence="4">cv. MN47</strain>
    </source>
</reference>
<dbReference type="HOGENOM" id="CLU_2963955_0_0_1"/>
<dbReference type="Proteomes" id="UP000008694">
    <property type="component" value="Unassembled WGS sequence"/>
</dbReference>
<proteinExistence type="predicted"/>
<accession>D7KBY6</accession>
<dbReference type="AlphaFoldDB" id="D7KBY6"/>
<gene>
    <name evidence="3" type="ORF">ARALYDRAFT_891596</name>
</gene>
<evidence type="ECO:0000313" key="3">
    <source>
        <dbReference type="EMBL" id="EFH67655.1"/>
    </source>
</evidence>
<keyword evidence="2" id="KW-0732">Signal</keyword>
<keyword evidence="4" id="KW-1185">Reference proteome</keyword>
<protein>
    <submittedName>
        <fullName evidence="3">Predicted protein</fullName>
    </submittedName>
</protein>
<evidence type="ECO:0000313" key="4">
    <source>
        <dbReference type="Proteomes" id="UP000008694"/>
    </source>
</evidence>
<dbReference type="Gramene" id="scaffold_104390.1">
    <property type="protein sequence ID" value="scaffold_104390.1"/>
    <property type="gene ID" value="scaffold_104390.1"/>
</dbReference>
<feature type="signal peptide" evidence="2">
    <location>
        <begin position="1"/>
        <end position="19"/>
    </location>
</feature>
<feature type="chain" id="PRO_5003100789" evidence="2">
    <location>
        <begin position="20"/>
        <end position="59"/>
    </location>
</feature>
<evidence type="ECO:0000256" key="2">
    <source>
        <dbReference type="SAM" id="SignalP"/>
    </source>
</evidence>
<sequence length="59" mass="6528">MHTKFLAFCCAISLQVASGFNTMFYDFAFNAGMNPCVLVAEQMTVAALILTPLALFFER</sequence>
<feature type="transmembrane region" description="Helical" evidence="1">
    <location>
        <begin position="38"/>
        <end position="57"/>
    </location>
</feature>
<keyword evidence="1" id="KW-0812">Transmembrane</keyword>
<evidence type="ECO:0000256" key="1">
    <source>
        <dbReference type="SAM" id="Phobius"/>
    </source>
</evidence>
<keyword evidence="1" id="KW-0472">Membrane</keyword>